<dbReference type="EMBL" id="JBBNAE010000008">
    <property type="protein sequence ID" value="KAK9103754.1"/>
    <property type="molecule type" value="Genomic_DNA"/>
</dbReference>
<comment type="cofactor">
    <cofactor evidence="1">
        <name>Mn(2+)</name>
        <dbReference type="ChEBI" id="CHEBI:29035"/>
    </cofactor>
</comment>
<dbReference type="InterPro" id="IPR029052">
    <property type="entry name" value="Metallo-depent_PP-like"/>
</dbReference>
<protein>
    <recommendedName>
        <fullName evidence="2">protein-serine/threonine phosphatase</fullName>
        <ecNumber evidence="2">3.1.3.16</ecNumber>
    </recommendedName>
</protein>
<evidence type="ECO:0000256" key="5">
    <source>
        <dbReference type="ARBA" id="ARBA00022912"/>
    </source>
</evidence>
<accession>A0AAP0I146</accession>
<evidence type="ECO:0000313" key="9">
    <source>
        <dbReference type="EMBL" id="KAK9103754.1"/>
    </source>
</evidence>
<dbReference type="Proteomes" id="UP001417504">
    <property type="component" value="Unassembled WGS sequence"/>
</dbReference>
<dbReference type="InterPro" id="IPR050341">
    <property type="entry name" value="PP1_catalytic_subunit"/>
</dbReference>
<proteinExistence type="predicted"/>
<evidence type="ECO:0000256" key="6">
    <source>
        <dbReference type="ARBA" id="ARBA00023211"/>
    </source>
</evidence>
<comment type="catalytic activity">
    <reaction evidence="8">
        <text>O-phospho-L-threonyl-[protein] + H2O = L-threonyl-[protein] + phosphate</text>
        <dbReference type="Rhea" id="RHEA:47004"/>
        <dbReference type="Rhea" id="RHEA-COMP:11060"/>
        <dbReference type="Rhea" id="RHEA-COMP:11605"/>
        <dbReference type="ChEBI" id="CHEBI:15377"/>
        <dbReference type="ChEBI" id="CHEBI:30013"/>
        <dbReference type="ChEBI" id="CHEBI:43474"/>
        <dbReference type="ChEBI" id="CHEBI:61977"/>
        <dbReference type="EC" id="3.1.3.16"/>
    </reaction>
</comment>
<dbReference type="EC" id="3.1.3.16" evidence="2"/>
<dbReference type="Gene3D" id="3.60.21.10">
    <property type="match status" value="1"/>
</dbReference>
<sequence>MNRRGVSCTFGGDKIEEFVVKHDLDVICGSNEVLKNGYEFFANRWMVTIFSASNFRGLYDNAAGMMAINEDRSWSFLVLYLPQKIQSFSHSSALGSSSSSPPIKSFGAKKMTAAAARPKKELKVETQHRSQWCVFINNSRISQWGVTTNWTT</sequence>
<evidence type="ECO:0000256" key="8">
    <source>
        <dbReference type="ARBA" id="ARBA00048336"/>
    </source>
</evidence>
<reference evidence="9 10" key="1">
    <citation type="submission" date="2024-01" db="EMBL/GenBank/DDBJ databases">
        <title>Genome assemblies of Stephania.</title>
        <authorList>
            <person name="Yang L."/>
        </authorList>
    </citation>
    <scope>NUCLEOTIDE SEQUENCE [LARGE SCALE GENOMIC DNA]</scope>
    <source>
        <strain evidence="9">QJT</strain>
        <tissue evidence="9">Leaf</tissue>
    </source>
</reference>
<comment type="caution">
    <text evidence="9">The sequence shown here is derived from an EMBL/GenBank/DDBJ whole genome shotgun (WGS) entry which is preliminary data.</text>
</comment>
<dbReference type="GO" id="GO:0046872">
    <property type="term" value="F:metal ion binding"/>
    <property type="evidence" value="ECO:0007669"/>
    <property type="project" value="UniProtKB-KW"/>
</dbReference>
<keyword evidence="4" id="KW-0378">Hydrolase</keyword>
<organism evidence="9 10">
    <name type="scientific">Stephania japonica</name>
    <dbReference type="NCBI Taxonomy" id="461633"/>
    <lineage>
        <taxon>Eukaryota</taxon>
        <taxon>Viridiplantae</taxon>
        <taxon>Streptophyta</taxon>
        <taxon>Embryophyta</taxon>
        <taxon>Tracheophyta</taxon>
        <taxon>Spermatophyta</taxon>
        <taxon>Magnoliopsida</taxon>
        <taxon>Ranunculales</taxon>
        <taxon>Menispermaceae</taxon>
        <taxon>Menispermoideae</taxon>
        <taxon>Cissampelideae</taxon>
        <taxon>Stephania</taxon>
    </lineage>
</organism>
<comment type="catalytic activity">
    <reaction evidence="7">
        <text>O-phospho-L-seryl-[protein] + H2O = L-seryl-[protein] + phosphate</text>
        <dbReference type="Rhea" id="RHEA:20629"/>
        <dbReference type="Rhea" id="RHEA-COMP:9863"/>
        <dbReference type="Rhea" id="RHEA-COMP:11604"/>
        <dbReference type="ChEBI" id="CHEBI:15377"/>
        <dbReference type="ChEBI" id="CHEBI:29999"/>
        <dbReference type="ChEBI" id="CHEBI:43474"/>
        <dbReference type="ChEBI" id="CHEBI:83421"/>
        <dbReference type="EC" id="3.1.3.16"/>
    </reaction>
</comment>
<dbReference type="PRINTS" id="PR00114">
    <property type="entry name" value="STPHPHTASE"/>
</dbReference>
<dbReference type="PANTHER" id="PTHR11668:SF300">
    <property type="entry name" value="SERINE_THREONINE-PROTEIN PHOSPHATASE"/>
    <property type="match status" value="1"/>
</dbReference>
<evidence type="ECO:0000256" key="4">
    <source>
        <dbReference type="ARBA" id="ARBA00022801"/>
    </source>
</evidence>
<evidence type="ECO:0000256" key="1">
    <source>
        <dbReference type="ARBA" id="ARBA00001936"/>
    </source>
</evidence>
<dbReference type="GO" id="GO:0005737">
    <property type="term" value="C:cytoplasm"/>
    <property type="evidence" value="ECO:0007669"/>
    <property type="project" value="TreeGrafter"/>
</dbReference>
<evidence type="ECO:0000256" key="7">
    <source>
        <dbReference type="ARBA" id="ARBA00047761"/>
    </source>
</evidence>
<dbReference type="SUPFAM" id="SSF56300">
    <property type="entry name" value="Metallo-dependent phosphatases"/>
    <property type="match status" value="1"/>
</dbReference>
<dbReference type="PANTHER" id="PTHR11668">
    <property type="entry name" value="SERINE/THREONINE PROTEIN PHOSPHATASE"/>
    <property type="match status" value="1"/>
</dbReference>
<evidence type="ECO:0000256" key="3">
    <source>
        <dbReference type="ARBA" id="ARBA00022723"/>
    </source>
</evidence>
<dbReference type="AlphaFoldDB" id="A0AAP0I146"/>
<evidence type="ECO:0000313" key="10">
    <source>
        <dbReference type="Proteomes" id="UP001417504"/>
    </source>
</evidence>
<dbReference type="GO" id="GO:0004722">
    <property type="term" value="F:protein serine/threonine phosphatase activity"/>
    <property type="evidence" value="ECO:0007669"/>
    <property type="project" value="UniProtKB-EC"/>
</dbReference>
<evidence type="ECO:0000256" key="2">
    <source>
        <dbReference type="ARBA" id="ARBA00013081"/>
    </source>
</evidence>
<keyword evidence="10" id="KW-1185">Reference proteome</keyword>
<dbReference type="InterPro" id="IPR006186">
    <property type="entry name" value="Ser/Thr-sp_prot-phosphatase"/>
</dbReference>
<keyword evidence="3" id="KW-0479">Metal-binding</keyword>
<keyword evidence="5" id="KW-0904">Protein phosphatase</keyword>
<keyword evidence="6" id="KW-0464">Manganese</keyword>
<gene>
    <name evidence="9" type="ORF">Sjap_021008</name>
</gene>
<name>A0AAP0I146_9MAGN</name>
<dbReference type="GO" id="GO:0005634">
    <property type="term" value="C:nucleus"/>
    <property type="evidence" value="ECO:0007669"/>
    <property type="project" value="TreeGrafter"/>
</dbReference>